<dbReference type="Proteomes" id="UP000183255">
    <property type="component" value="Unassembled WGS sequence"/>
</dbReference>
<dbReference type="AlphaFoldDB" id="A0A1G8PC18"/>
<evidence type="ECO:0000313" key="2">
    <source>
        <dbReference type="EMBL" id="SDI90039.1"/>
    </source>
</evidence>
<gene>
    <name evidence="2" type="ORF">SAMN05421804_10557</name>
</gene>
<sequence>MSKKKMKKNIPLPIVILISTVLLFAMYLSLSTLSLAIWGDSVMGTVDRYDSRSDDVTAEKNRSRTVSKGYWFVVNGKEYRGNVIYSSDEAWTNLGEGETRSERIRYIARIPYINKPAALSDFDEMGEMAIIYHILSPIGSLLLLVFVLHTARLGYKKN</sequence>
<dbReference type="RefSeq" id="WP_242848041.1">
    <property type="nucleotide sequence ID" value="NZ_FNDZ01000005.1"/>
</dbReference>
<name>A0A1G8PC18_9CLOT</name>
<proteinExistence type="predicted"/>
<dbReference type="EMBL" id="FNDZ01000005">
    <property type="protein sequence ID" value="SDI90039.1"/>
    <property type="molecule type" value="Genomic_DNA"/>
</dbReference>
<reference evidence="2 3" key="1">
    <citation type="submission" date="2016-10" db="EMBL/GenBank/DDBJ databases">
        <authorList>
            <person name="de Groot N.N."/>
        </authorList>
    </citation>
    <scope>NUCLEOTIDE SEQUENCE [LARGE SCALE GENOMIC DNA]</scope>
    <source>
        <strain evidence="2 3">CGMCC 1.5058</strain>
    </source>
</reference>
<accession>A0A1G8PC18</accession>
<protein>
    <submittedName>
        <fullName evidence="2">Uncharacterized protein</fullName>
    </submittedName>
</protein>
<keyword evidence="1" id="KW-1133">Transmembrane helix</keyword>
<keyword evidence="1" id="KW-0812">Transmembrane</keyword>
<keyword evidence="1" id="KW-0472">Membrane</keyword>
<feature type="transmembrane region" description="Helical" evidence="1">
    <location>
        <begin position="12"/>
        <end position="38"/>
    </location>
</feature>
<evidence type="ECO:0000256" key="1">
    <source>
        <dbReference type="SAM" id="Phobius"/>
    </source>
</evidence>
<feature type="transmembrane region" description="Helical" evidence="1">
    <location>
        <begin position="129"/>
        <end position="148"/>
    </location>
</feature>
<organism evidence="2 3">
    <name type="scientific">Proteiniclasticum ruminis</name>
    <dbReference type="NCBI Taxonomy" id="398199"/>
    <lineage>
        <taxon>Bacteria</taxon>
        <taxon>Bacillati</taxon>
        <taxon>Bacillota</taxon>
        <taxon>Clostridia</taxon>
        <taxon>Eubacteriales</taxon>
        <taxon>Clostridiaceae</taxon>
        <taxon>Proteiniclasticum</taxon>
    </lineage>
</organism>
<evidence type="ECO:0000313" key="3">
    <source>
        <dbReference type="Proteomes" id="UP000183255"/>
    </source>
</evidence>